<keyword evidence="4" id="KW-0472">Membrane</keyword>
<name>A0A948TJR2_9LACO</name>
<keyword evidence="3" id="KW-0326">Glycosidase</keyword>
<evidence type="ECO:0000256" key="3">
    <source>
        <dbReference type="ARBA" id="ARBA00023295"/>
    </source>
</evidence>
<dbReference type="PANTHER" id="PTHR34135:SF2">
    <property type="entry name" value="LYSOZYME"/>
    <property type="match status" value="1"/>
</dbReference>
<keyword evidence="4" id="KW-0812">Transmembrane</keyword>
<feature type="transmembrane region" description="Helical" evidence="4">
    <location>
        <begin position="12"/>
        <end position="35"/>
    </location>
</feature>
<dbReference type="InterPro" id="IPR002053">
    <property type="entry name" value="Glyco_hydro_25"/>
</dbReference>
<comment type="similarity">
    <text evidence="1">Belongs to the glycosyl hydrolase 25 family.</text>
</comment>
<dbReference type="GO" id="GO:0003796">
    <property type="term" value="F:lysozyme activity"/>
    <property type="evidence" value="ECO:0007669"/>
    <property type="project" value="InterPro"/>
</dbReference>
<dbReference type="PANTHER" id="PTHR34135">
    <property type="entry name" value="LYSOZYME"/>
    <property type="match status" value="1"/>
</dbReference>
<evidence type="ECO:0000256" key="1">
    <source>
        <dbReference type="ARBA" id="ARBA00010646"/>
    </source>
</evidence>
<accession>A0A948TJR2</accession>
<dbReference type="Gene3D" id="3.20.20.80">
    <property type="entry name" value="Glycosidases"/>
    <property type="match status" value="1"/>
</dbReference>
<sequence length="246" mass="28619">MYKSRQQYRHQHALYHVLGIILLIMILIFSGHLWYQHNHQRPSSHRYPIMGISLNQSDGSFDFQKLKQAGVDFVYVKSTSGASYADDNFEINYTSAQGSLMPVGVYHCFSFSSSPQAQAKYFISQTGDQIGNLPIAVYVDYYGKYNQHSLNLKIMRQHLATFVTIVQNYYHRPCIIWGNPGVVNHLIGNLPNKKWLVQKSAPTRKQAQFWEYQTNGYFNRNKINVPLPLTVFNGTKQQWHNLFRYN</sequence>
<dbReference type="PROSITE" id="PS51904">
    <property type="entry name" value="GLYCOSYL_HYDROL_F25_2"/>
    <property type="match status" value="1"/>
</dbReference>
<organism evidence="5 6">
    <name type="scientific">Candidatus Paralactobacillus gallistercoris</name>
    <dbReference type="NCBI Taxonomy" id="2838724"/>
    <lineage>
        <taxon>Bacteria</taxon>
        <taxon>Bacillati</taxon>
        <taxon>Bacillota</taxon>
        <taxon>Bacilli</taxon>
        <taxon>Lactobacillales</taxon>
        <taxon>Lactobacillaceae</taxon>
        <taxon>Lactobacillus</taxon>
    </lineage>
</organism>
<protein>
    <recommendedName>
        <fullName evidence="7">Lysozyme</fullName>
    </recommendedName>
</protein>
<reference evidence="5" key="1">
    <citation type="journal article" date="2021" name="PeerJ">
        <title>Extensive microbial diversity within the chicken gut microbiome revealed by metagenomics and culture.</title>
        <authorList>
            <person name="Gilroy R."/>
            <person name="Ravi A."/>
            <person name="Getino M."/>
            <person name="Pursley I."/>
            <person name="Horton D.L."/>
            <person name="Alikhan N.F."/>
            <person name="Baker D."/>
            <person name="Gharbi K."/>
            <person name="Hall N."/>
            <person name="Watson M."/>
            <person name="Adriaenssens E.M."/>
            <person name="Foster-Nyarko E."/>
            <person name="Jarju S."/>
            <person name="Secka A."/>
            <person name="Antonio M."/>
            <person name="Oren A."/>
            <person name="Chaudhuri R.R."/>
            <person name="La Ragione R."/>
            <person name="Hildebrand F."/>
            <person name="Pallen M.J."/>
        </authorList>
    </citation>
    <scope>NUCLEOTIDE SEQUENCE</scope>
    <source>
        <strain evidence="5">F6-6636</strain>
    </source>
</reference>
<dbReference type="GO" id="GO:0016998">
    <property type="term" value="P:cell wall macromolecule catabolic process"/>
    <property type="evidence" value="ECO:0007669"/>
    <property type="project" value="InterPro"/>
</dbReference>
<dbReference type="InterPro" id="IPR018077">
    <property type="entry name" value="Glyco_hydro_fam25_subgr"/>
</dbReference>
<dbReference type="EMBL" id="JAHLFS010000051">
    <property type="protein sequence ID" value="MBU3851900.1"/>
    <property type="molecule type" value="Genomic_DNA"/>
</dbReference>
<dbReference type="InterPro" id="IPR017853">
    <property type="entry name" value="GH"/>
</dbReference>
<dbReference type="AlphaFoldDB" id="A0A948TJR2"/>
<gene>
    <name evidence="5" type="ORF">H9901_04290</name>
</gene>
<evidence type="ECO:0000256" key="2">
    <source>
        <dbReference type="ARBA" id="ARBA00022801"/>
    </source>
</evidence>
<evidence type="ECO:0000256" key="4">
    <source>
        <dbReference type="SAM" id="Phobius"/>
    </source>
</evidence>
<evidence type="ECO:0000313" key="5">
    <source>
        <dbReference type="EMBL" id="MBU3851900.1"/>
    </source>
</evidence>
<proteinExistence type="inferred from homology"/>
<dbReference type="GO" id="GO:0009253">
    <property type="term" value="P:peptidoglycan catabolic process"/>
    <property type="evidence" value="ECO:0007669"/>
    <property type="project" value="InterPro"/>
</dbReference>
<keyword evidence="2" id="KW-0378">Hydrolase</keyword>
<dbReference type="SMART" id="SM00641">
    <property type="entry name" value="Glyco_25"/>
    <property type="match status" value="1"/>
</dbReference>
<reference evidence="5" key="2">
    <citation type="submission" date="2021-04" db="EMBL/GenBank/DDBJ databases">
        <authorList>
            <person name="Gilroy R."/>
        </authorList>
    </citation>
    <scope>NUCLEOTIDE SEQUENCE</scope>
    <source>
        <strain evidence="5">F6-6636</strain>
    </source>
</reference>
<dbReference type="Pfam" id="PF01183">
    <property type="entry name" value="Glyco_hydro_25"/>
    <property type="match status" value="1"/>
</dbReference>
<evidence type="ECO:0008006" key="7">
    <source>
        <dbReference type="Google" id="ProtNLM"/>
    </source>
</evidence>
<dbReference type="Proteomes" id="UP000777303">
    <property type="component" value="Unassembled WGS sequence"/>
</dbReference>
<comment type="caution">
    <text evidence="5">The sequence shown here is derived from an EMBL/GenBank/DDBJ whole genome shotgun (WGS) entry which is preliminary data.</text>
</comment>
<dbReference type="GO" id="GO:0016052">
    <property type="term" value="P:carbohydrate catabolic process"/>
    <property type="evidence" value="ECO:0007669"/>
    <property type="project" value="TreeGrafter"/>
</dbReference>
<keyword evidence="4" id="KW-1133">Transmembrane helix</keyword>
<evidence type="ECO:0000313" key="6">
    <source>
        <dbReference type="Proteomes" id="UP000777303"/>
    </source>
</evidence>
<dbReference type="SUPFAM" id="SSF51445">
    <property type="entry name" value="(Trans)glycosidases"/>
    <property type="match status" value="1"/>
</dbReference>